<comment type="caution">
    <text evidence="7">The sequence shown here is derived from an EMBL/GenBank/DDBJ whole genome shotgun (WGS) entry which is preliminary data.</text>
</comment>
<dbReference type="EC" id="5.4.99.-" evidence="5"/>
<dbReference type="PROSITE" id="PS01129">
    <property type="entry name" value="PSI_RLU"/>
    <property type="match status" value="1"/>
</dbReference>
<feature type="active site" evidence="4">
    <location>
        <position position="138"/>
    </location>
</feature>
<organism evidence="7 8">
    <name type="scientific">Effusibacillus lacus</name>
    <dbReference type="NCBI Taxonomy" id="1348429"/>
    <lineage>
        <taxon>Bacteria</taxon>
        <taxon>Bacillati</taxon>
        <taxon>Bacillota</taxon>
        <taxon>Bacilli</taxon>
        <taxon>Bacillales</taxon>
        <taxon>Alicyclobacillaceae</taxon>
        <taxon>Effusibacillus</taxon>
    </lineage>
</organism>
<dbReference type="InterPro" id="IPR020103">
    <property type="entry name" value="PsdUridine_synth_cat_dom_sf"/>
</dbReference>
<name>A0A292YN52_9BACL</name>
<dbReference type="InterPro" id="IPR006145">
    <property type="entry name" value="PsdUridine_synth_RsuA/RluA"/>
</dbReference>
<dbReference type="InterPro" id="IPR006225">
    <property type="entry name" value="PsdUridine_synth_RluC/D"/>
</dbReference>
<dbReference type="GO" id="GO:0140098">
    <property type="term" value="F:catalytic activity, acting on RNA"/>
    <property type="evidence" value="ECO:0007669"/>
    <property type="project" value="UniProtKB-ARBA"/>
</dbReference>
<dbReference type="PANTHER" id="PTHR21600">
    <property type="entry name" value="MITOCHONDRIAL RNA PSEUDOURIDINE SYNTHASE"/>
    <property type="match status" value="1"/>
</dbReference>
<dbReference type="GO" id="GO:0003723">
    <property type="term" value="F:RNA binding"/>
    <property type="evidence" value="ECO:0007669"/>
    <property type="project" value="InterPro"/>
</dbReference>
<evidence type="ECO:0000256" key="5">
    <source>
        <dbReference type="RuleBase" id="RU362028"/>
    </source>
</evidence>
<dbReference type="GO" id="GO:0009982">
    <property type="term" value="F:pseudouridine synthase activity"/>
    <property type="evidence" value="ECO:0007669"/>
    <property type="project" value="InterPro"/>
</dbReference>
<dbReference type="AlphaFoldDB" id="A0A292YN52"/>
<keyword evidence="3 5" id="KW-0413">Isomerase</keyword>
<evidence type="ECO:0000313" key="8">
    <source>
        <dbReference type="Proteomes" id="UP000217785"/>
    </source>
</evidence>
<dbReference type="CDD" id="cd02869">
    <property type="entry name" value="PseudoU_synth_RluA_like"/>
    <property type="match status" value="1"/>
</dbReference>
<evidence type="ECO:0000259" key="6">
    <source>
        <dbReference type="Pfam" id="PF00849"/>
    </source>
</evidence>
<dbReference type="Pfam" id="PF00849">
    <property type="entry name" value="PseudoU_synth_2"/>
    <property type="match status" value="1"/>
</dbReference>
<dbReference type="SUPFAM" id="SSF55120">
    <property type="entry name" value="Pseudouridine synthase"/>
    <property type="match status" value="1"/>
</dbReference>
<comment type="catalytic activity">
    <reaction evidence="1 5">
        <text>a uridine in RNA = a pseudouridine in RNA</text>
        <dbReference type="Rhea" id="RHEA:48348"/>
        <dbReference type="Rhea" id="RHEA-COMP:12068"/>
        <dbReference type="Rhea" id="RHEA-COMP:12069"/>
        <dbReference type="ChEBI" id="CHEBI:65314"/>
        <dbReference type="ChEBI" id="CHEBI:65315"/>
    </reaction>
</comment>
<dbReference type="GO" id="GO:0000455">
    <property type="term" value="P:enzyme-directed rRNA pseudouridine synthesis"/>
    <property type="evidence" value="ECO:0007669"/>
    <property type="project" value="TreeGrafter"/>
</dbReference>
<gene>
    <name evidence="7" type="ORF">EFBL_1551</name>
</gene>
<dbReference type="PANTHER" id="PTHR21600:SF44">
    <property type="entry name" value="RIBOSOMAL LARGE SUBUNIT PSEUDOURIDINE SYNTHASE D"/>
    <property type="match status" value="1"/>
</dbReference>
<dbReference type="NCBIfam" id="TIGR00005">
    <property type="entry name" value="rluA_subfam"/>
    <property type="match status" value="1"/>
</dbReference>
<keyword evidence="8" id="KW-1185">Reference proteome</keyword>
<dbReference type="CDD" id="cd00165">
    <property type="entry name" value="S4"/>
    <property type="match status" value="1"/>
</dbReference>
<dbReference type="InterPro" id="IPR050188">
    <property type="entry name" value="RluA_PseudoU_synthase"/>
</dbReference>
<evidence type="ECO:0000313" key="7">
    <source>
        <dbReference type="EMBL" id="GAX89925.1"/>
    </source>
</evidence>
<evidence type="ECO:0000256" key="3">
    <source>
        <dbReference type="ARBA" id="ARBA00023235"/>
    </source>
</evidence>
<evidence type="ECO:0000256" key="1">
    <source>
        <dbReference type="ARBA" id="ARBA00000073"/>
    </source>
</evidence>
<accession>A0A292YN52</accession>
<evidence type="ECO:0000256" key="2">
    <source>
        <dbReference type="ARBA" id="ARBA00010876"/>
    </source>
</evidence>
<protein>
    <recommendedName>
        <fullName evidence="5">Pseudouridine synthase</fullName>
        <ecNumber evidence="5">5.4.99.-</ecNumber>
    </recommendedName>
</protein>
<sequence>MKKNRGWLEFTIPKELDGAFLQDILTGPMRISRRMIQKLTRSKGILYNGKPTFLKRQVKSGHVVQVATEVTTRQSLQPEQIPFPVLFEDDTILVVDKPSGINVHPIHPGQSGTLANGIAWHWQQQGLQLPVRPIHRLDRDTSGILIVGKSAYSHQHLDRQLREGQLDRVYVALVEGEPEEDTGTLKYPIGKNPRTPSKRKVREDGDPAVTHYKVLERLGPISLLELSLETGRTHQIRVHLAHFGYPVLGDRQYGKASPLIKRQALHALRLSFTHPGTGESMELEAPLPEDMQSAMERVRNL</sequence>
<dbReference type="InterPro" id="IPR006224">
    <property type="entry name" value="PsdUridine_synth_RluA-like_CS"/>
</dbReference>
<feature type="domain" description="Pseudouridine synthase RsuA/RluA-like" evidence="6">
    <location>
        <begin position="92"/>
        <end position="242"/>
    </location>
</feature>
<dbReference type="EMBL" id="BDUF01000043">
    <property type="protein sequence ID" value="GAX89925.1"/>
    <property type="molecule type" value="Genomic_DNA"/>
</dbReference>
<evidence type="ECO:0000256" key="4">
    <source>
        <dbReference type="PIRSR" id="PIRSR606225-1"/>
    </source>
</evidence>
<dbReference type="Proteomes" id="UP000217785">
    <property type="component" value="Unassembled WGS sequence"/>
</dbReference>
<proteinExistence type="inferred from homology"/>
<dbReference type="Gene3D" id="3.30.2350.10">
    <property type="entry name" value="Pseudouridine synthase"/>
    <property type="match status" value="1"/>
</dbReference>
<dbReference type="RefSeq" id="WP_165912672.1">
    <property type="nucleotide sequence ID" value="NZ_BDUF01000043.1"/>
</dbReference>
<comment type="similarity">
    <text evidence="2 5">Belongs to the pseudouridine synthase RluA family.</text>
</comment>
<comment type="function">
    <text evidence="5">Responsible for synthesis of pseudouridine from uracil.</text>
</comment>
<reference evidence="8" key="1">
    <citation type="submission" date="2017-07" db="EMBL/GenBank/DDBJ databases">
        <title>Draft genome sequence of Effusibacillus lacus strain skLN1.</title>
        <authorList>
            <person name="Watanabe M."/>
            <person name="Kojima H."/>
            <person name="Fukui M."/>
        </authorList>
    </citation>
    <scope>NUCLEOTIDE SEQUENCE [LARGE SCALE GENOMIC DNA]</scope>
    <source>
        <strain evidence="8">skLN1</strain>
    </source>
</reference>